<evidence type="ECO:0000313" key="7">
    <source>
        <dbReference type="EMBL" id="OAT67697.1"/>
    </source>
</evidence>
<dbReference type="PROSITE" id="PS00708">
    <property type="entry name" value="PRO_ENDOPEP_SER"/>
    <property type="match status" value="1"/>
</dbReference>
<evidence type="ECO:0000256" key="4">
    <source>
        <dbReference type="ARBA" id="ARBA00022825"/>
    </source>
</evidence>
<dbReference type="GO" id="GO:0004252">
    <property type="term" value="F:serine-type endopeptidase activity"/>
    <property type="evidence" value="ECO:0007669"/>
    <property type="project" value="InterPro"/>
</dbReference>
<protein>
    <recommendedName>
        <fullName evidence="9">Peptidase S9</fullName>
    </recommendedName>
</protein>
<dbReference type="EMBL" id="LQYE01000028">
    <property type="protein sequence ID" value="OAT67697.1"/>
    <property type="molecule type" value="Genomic_DNA"/>
</dbReference>
<dbReference type="InterPro" id="IPR001375">
    <property type="entry name" value="Peptidase_S9_cat"/>
</dbReference>
<comment type="caution">
    <text evidence="7">The sequence shown here is derived from an EMBL/GenBank/DDBJ whole genome shotgun (WGS) entry which is preliminary data.</text>
</comment>
<evidence type="ECO:0000259" key="5">
    <source>
        <dbReference type="Pfam" id="PF00326"/>
    </source>
</evidence>
<comment type="similarity">
    <text evidence="1">Belongs to the peptidase S9A family.</text>
</comment>
<sequence>MANSNRLLSGAVLAPPVARTIGTGSGPYAWIAEPTAELVDLLDAERAYYEARVTPLAKLRAQLAAEMIARVPARSESAPWRAGVFTYREIHEAGAEFPVLVRRTAGGRDELVIDLQAVADGHPGAEFYRGECEVSPEGKTLAWSYDVVGDERFALQFRDLATGADLPDVIESTLPTGGWSADSTTYLYLRTDDVNRPHQVWAHVLGTDPVMDRLIFTEPDERFEVSVDVTRSGTWFVITSCSRDTTEVHVLSRADPTGTPTLVRQREDSIEYRVEHAPGPEGDRFLIMTNLGAESFRIVTAPVEAPGQWSEYTAADRATRVYQVDAFDTAVVVSARREGVGMLTVCPYGAAAFEIWPEQQGGLVTLGRNEEFDADFVTVVQQSFIHPTRCEDVDIATGRRSVRHLEQSVGVDPDAYVQERYLASASDGTKVPVVVVRRRDVDLDGSPPLYLYGYGSYEACMDPDFGFDWWHSLPSLLDRGVVCAFGQPRGGGEMGRQWWHDGRLRAKPNTFDDQAAIADFLADGLVDGARIVSRGLSAGGLLQGALYFKRPDRFAGIVAEVPFVDVVTTMSDASLPLTITEYDEWGNPADPDDRALMASYSPVDNPPRVEDRPALLVTGAVHDSRVLIREPAKWVATLRATDPACGAGVDPTEPASRRTVIFRAETGSGAHQGPVGRYSQLEYEAEIHAWILTCFGEPGHMSSSASGTDQ</sequence>
<dbReference type="Pfam" id="PF00326">
    <property type="entry name" value="Peptidase_S9"/>
    <property type="match status" value="1"/>
</dbReference>
<dbReference type="Pfam" id="PF02897">
    <property type="entry name" value="Peptidase_S9_N"/>
    <property type="match status" value="1"/>
</dbReference>
<dbReference type="GO" id="GO:0006508">
    <property type="term" value="P:proteolysis"/>
    <property type="evidence" value="ECO:0007669"/>
    <property type="project" value="UniProtKB-KW"/>
</dbReference>
<keyword evidence="2" id="KW-0645">Protease</keyword>
<feature type="domain" description="Peptidase S9A N-terminal" evidence="6">
    <location>
        <begin position="27"/>
        <end position="403"/>
    </location>
</feature>
<dbReference type="InterPro" id="IPR002470">
    <property type="entry name" value="Peptidase_S9A"/>
</dbReference>
<evidence type="ECO:0008006" key="9">
    <source>
        <dbReference type="Google" id="ProtNLM"/>
    </source>
</evidence>
<dbReference type="AlphaFoldDB" id="A0A179V7V9"/>
<dbReference type="Gene3D" id="2.130.10.120">
    <property type="entry name" value="Prolyl oligopeptidase, N-terminal domain"/>
    <property type="match status" value="1"/>
</dbReference>
<dbReference type="PRINTS" id="PR00862">
    <property type="entry name" value="PROLIGOPTASE"/>
</dbReference>
<evidence type="ECO:0000313" key="8">
    <source>
        <dbReference type="Proteomes" id="UP000186919"/>
    </source>
</evidence>
<dbReference type="InterPro" id="IPR002471">
    <property type="entry name" value="Pept_S9_AS"/>
</dbReference>
<evidence type="ECO:0000256" key="1">
    <source>
        <dbReference type="ARBA" id="ARBA00005228"/>
    </source>
</evidence>
<feature type="domain" description="Peptidase S9 prolyl oligopeptidase catalytic" evidence="5">
    <location>
        <begin position="475"/>
        <end position="695"/>
    </location>
</feature>
<dbReference type="RefSeq" id="WP_064631563.1">
    <property type="nucleotide sequence ID" value="NZ_LQYE01000028.1"/>
</dbReference>
<dbReference type="InterPro" id="IPR023302">
    <property type="entry name" value="Pept_S9A_N"/>
</dbReference>
<dbReference type="PANTHER" id="PTHR11757">
    <property type="entry name" value="PROTEASE FAMILY S9A OLIGOPEPTIDASE"/>
    <property type="match status" value="1"/>
</dbReference>
<dbReference type="PANTHER" id="PTHR11757:SF19">
    <property type="entry name" value="PROLYL ENDOPEPTIDASE-LIKE"/>
    <property type="match status" value="1"/>
</dbReference>
<accession>A0A179V7V9</accession>
<evidence type="ECO:0000256" key="2">
    <source>
        <dbReference type="ARBA" id="ARBA00022670"/>
    </source>
</evidence>
<keyword evidence="3" id="KW-0378">Hydrolase</keyword>
<dbReference type="InterPro" id="IPR051543">
    <property type="entry name" value="Serine_Peptidase_S9A"/>
</dbReference>
<dbReference type="InterPro" id="IPR029058">
    <property type="entry name" value="AB_hydrolase_fold"/>
</dbReference>
<evidence type="ECO:0000259" key="6">
    <source>
        <dbReference type="Pfam" id="PF02897"/>
    </source>
</evidence>
<reference evidence="7 8" key="1">
    <citation type="submission" date="2016-01" db="EMBL/GenBank/DDBJ databases">
        <title>Mycobacterium immunogenum strain CD11_6 genome sequencing and assembly.</title>
        <authorList>
            <person name="Kaur G."/>
            <person name="Nair G.R."/>
            <person name="Mayilraj S."/>
        </authorList>
    </citation>
    <scope>NUCLEOTIDE SEQUENCE [LARGE SCALE GENOMIC DNA]</scope>
    <source>
        <strain evidence="7 8">CD11-6</strain>
    </source>
</reference>
<dbReference type="SUPFAM" id="SSF53474">
    <property type="entry name" value="alpha/beta-Hydrolases"/>
    <property type="match status" value="1"/>
</dbReference>
<dbReference type="Gene3D" id="3.40.50.1820">
    <property type="entry name" value="alpha/beta hydrolase"/>
    <property type="match status" value="1"/>
</dbReference>
<organism evidence="7 8">
    <name type="scientific">Mycobacteroides immunogenum</name>
    <dbReference type="NCBI Taxonomy" id="83262"/>
    <lineage>
        <taxon>Bacteria</taxon>
        <taxon>Bacillati</taxon>
        <taxon>Actinomycetota</taxon>
        <taxon>Actinomycetes</taxon>
        <taxon>Mycobacteriales</taxon>
        <taxon>Mycobacteriaceae</taxon>
        <taxon>Mycobacteroides</taxon>
    </lineage>
</organism>
<dbReference type="Proteomes" id="UP000186919">
    <property type="component" value="Unassembled WGS sequence"/>
</dbReference>
<keyword evidence="4" id="KW-0720">Serine protease</keyword>
<dbReference type="SUPFAM" id="SSF50993">
    <property type="entry name" value="Peptidase/esterase 'gauge' domain"/>
    <property type="match status" value="1"/>
</dbReference>
<proteinExistence type="inferred from homology"/>
<evidence type="ECO:0000256" key="3">
    <source>
        <dbReference type="ARBA" id="ARBA00022801"/>
    </source>
</evidence>
<gene>
    <name evidence="7" type="ORF">AWB85_11140</name>
</gene>
<name>A0A179V7V9_9MYCO</name>